<dbReference type="InterPro" id="IPR011009">
    <property type="entry name" value="Kinase-like_dom_sf"/>
</dbReference>
<feature type="compositionally biased region" description="Acidic residues" evidence="1">
    <location>
        <begin position="148"/>
        <end position="170"/>
    </location>
</feature>
<reference evidence="2 3" key="1">
    <citation type="journal article" date="2024" name="Commun. Biol.">
        <title>Comparative genomic analysis of thermophilic fungi reveals convergent evolutionary adaptations and gene losses.</title>
        <authorList>
            <person name="Steindorff A.S."/>
            <person name="Aguilar-Pontes M.V."/>
            <person name="Robinson A.J."/>
            <person name="Andreopoulos B."/>
            <person name="LaButti K."/>
            <person name="Kuo A."/>
            <person name="Mondo S."/>
            <person name="Riley R."/>
            <person name="Otillar R."/>
            <person name="Haridas S."/>
            <person name="Lipzen A."/>
            <person name="Grimwood J."/>
            <person name="Schmutz J."/>
            <person name="Clum A."/>
            <person name="Reid I.D."/>
            <person name="Moisan M.C."/>
            <person name="Butler G."/>
            <person name="Nguyen T.T.M."/>
            <person name="Dewar K."/>
            <person name="Conant G."/>
            <person name="Drula E."/>
            <person name="Henrissat B."/>
            <person name="Hansel C."/>
            <person name="Singer S."/>
            <person name="Hutchinson M.I."/>
            <person name="de Vries R.P."/>
            <person name="Natvig D.O."/>
            <person name="Powell A.J."/>
            <person name="Tsang A."/>
            <person name="Grigoriev I.V."/>
        </authorList>
    </citation>
    <scope>NUCLEOTIDE SEQUENCE [LARGE SCALE GENOMIC DNA]</scope>
    <source>
        <strain evidence="2 3">CBS 620.91</strain>
    </source>
</reference>
<proteinExistence type="predicted"/>
<dbReference type="Proteomes" id="UP001583172">
    <property type="component" value="Unassembled WGS sequence"/>
</dbReference>
<evidence type="ECO:0000313" key="3">
    <source>
        <dbReference type="Proteomes" id="UP001583172"/>
    </source>
</evidence>
<feature type="compositionally biased region" description="Basic and acidic residues" evidence="1">
    <location>
        <begin position="424"/>
        <end position="435"/>
    </location>
</feature>
<feature type="region of interest" description="Disordered" evidence="1">
    <location>
        <begin position="139"/>
        <end position="236"/>
    </location>
</feature>
<evidence type="ECO:0000313" key="2">
    <source>
        <dbReference type="EMBL" id="KAL1839627.1"/>
    </source>
</evidence>
<accession>A0ABR3VDN2</accession>
<feature type="region of interest" description="Disordered" evidence="1">
    <location>
        <begin position="398"/>
        <end position="435"/>
    </location>
</feature>
<feature type="compositionally biased region" description="Acidic residues" evidence="1">
    <location>
        <begin position="398"/>
        <end position="408"/>
    </location>
</feature>
<sequence length="503" mass="58058">MLLTILARPRPQVPPWATPEIPNPYQPAASLSLQVIRRTSDLDPPLPDSITAVIYQVLGMTMSPVLRVLLLPHPAGACPPIPAVLKLYDRRFGTCQRDVGYVHRPLTEEDEEAFWDFVRSGRMELLLEELDKQERETRYWPKPWQMSDDSDDEDEDENEDEEVEEEEDDGDHSKHKIDGDNAKYDDDSHHDKRNDHGDHKEQDKLGNDSKGGNPDDSGANDKPLQESPEQRETRKRAQYEASLWRACDVDFRIEIKAYDRLRDLQGQCIPRLLAHVRVDLRKLAKDLADSQGFAIPDDLIDSPYCEIRGVLMEYIPGCSLYELRASSSLPATAPRPPEDAESWTSLVQRACDVVYEINKHGIILNDCQPRNLVVRRHDYKPFMVDLARCTFKEELELDDSDDEDDDIGEGINNKHGNDDDGEGHDEKGKPLDEEEARRAREAKFWDVLWTWRNTEEIGNIMKMQLKREKGIELKPLRHPDYAKIIQDIKDGVEVCWHERIQER</sequence>
<protein>
    <recommendedName>
        <fullName evidence="4">Protein kinase domain-containing protein</fullName>
    </recommendedName>
</protein>
<keyword evidence="3" id="KW-1185">Reference proteome</keyword>
<comment type="caution">
    <text evidence="2">The sequence shown here is derived from an EMBL/GenBank/DDBJ whole genome shotgun (WGS) entry which is preliminary data.</text>
</comment>
<gene>
    <name evidence="2" type="ORF">VTJ49DRAFT_1288</name>
</gene>
<organism evidence="2 3">
    <name type="scientific">Humicola insolens</name>
    <name type="common">Soft-rot fungus</name>
    <dbReference type="NCBI Taxonomy" id="85995"/>
    <lineage>
        <taxon>Eukaryota</taxon>
        <taxon>Fungi</taxon>
        <taxon>Dikarya</taxon>
        <taxon>Ascomycota</taxon>
        <taxon>Pezizomycotina</taxon>
        <taxon>Sordariomycetes</taxon>
        <taxon>Sordariomycetidae</taxon>
        <taxon>Sordariales</taxon>
        <taxon>Chaetomiaceae</taxon>
        <taxon>Mycothermus</taxon>
    </lineage>
</organism>
<dbReference type="EMBL" id="JAZGSY010000147">
    <property type="protein sequence ID" value="KAL1839627.1"/>
    <property type="molecule type" value="Genomic_DNA"/>
</dbReference>
<evidence type="ECO:0000256" key="1">
    <source>
        <dbReference type="SAM" id="MobiDB-lite"/>
    </source>
</evidence>
<dbReference type="SUPFAM" id="SSF56112">
    <property type="entry name" value="Protein kinase-like (PK-like)"/>
    <property type="match status" value="1"/>
</dbReference>
<evidence type="ECO:0008006" key="4">
    <source>
        <dbReference type="Google" id="ProtNLM"/>
    </source>
</evidence>
<feature type="compositionally biased region" description="Basic and acidic residues" evidence="1">
    <location>
        <begin position="176"/>
        <end position="207"/>
    </location>
</feature>
<name>A0ABR3VDN2_HUMIN</name>